<keyword evidence="3" id="KW-1185">Reference proteome</keyword>
<dbReference type="InterPro" id="IPR004843">
    <property type="entry name" value="Calcineurin-like_PHP"/>
</dbReference>
<evidence type="ECO:0000259" key="1">
    <source>
        <dbReference type="Pfam" id="PF00149"/>
    </source>
</evidence>
<dbReference type="GO" id="GO:0016787">
    <property type="term" value="F:hydrolase activity"/>
    <property type="evidence" value="ECO:0007669"/>
    <property type="project" value="InterPro"/>
</dbReference>
<reference evidence="2" key="1">
    <citation type="submission" date="2021-01" db="EMBL/GenBank/DDBJ databases">
        <title>Whole genome shotgun sequence of Actinoplanes nipponensis NBRC 14063.</title>
        <authorList>
            <person name="Komaki H."/>
            <person name="Tamura T."/>
        </authorList>
    </citation>
    <scope>NUCLEOTIDE SEQUENCE</scope>
    <source>
        <strain evidence="2">NBRC 14063</strain>
    </source>
</reference>
<organism evidence="2 3">
    <name type="scientific">Actinoplanes nipponensis</name>
    <dbReference type="NCBI Taxonomy" id="135950"/>
    <lineage>
        <taxon>Bacteria</taxon>
        <taxon>Bacillati</taxon>
        <taxon>Actinomycetota</taxon>
        <taxon>Actinomycetes</taxon>
        <taxon>Micromonosporales</taxon>
        <taxon>Micromonosporaceae</taxon>
        <taxon>Actinoplanes</taxon>
    </lineage>
</organism>
<dbReference type="InterPro" id="IPR029052">
    <property type="entry name" value="Metallo-depent_PP-like"/>
</dbReference>
<protein>
    <recommendedName>
        <fullName evidence="1">Calcineurin-like phosphoesterase domain-containing protein</fullName>
    </recommendedName>
</protein>
<dbReference type="AlphaFoldDB" id="A0A919JJU4"/>
<feature type="domain" description="Calcineurin-like phosphoesterase" evidence="1">
    <location>
        <begin position="50"/>
        <end position="243"/>
    </location>
</feature>
<dbReference type="SUPFAM" id="SSF56300">
    <property type="entry name" value="Metallo-dependent phosphatases"/>
    <property type="match status" value="1"/>
</dbReference>
<dbReference type="Proteomes" id="UP000647172">
    <property type="component" value="Unassembled WGS sequence"/>
</dbReference>
<evidence type="ECO:0000313" key="3">
    <source>
        <dbReference type="Proteomes" id="UP000647172"/>
    </source>
</evidence>
<dbReference type="Pfam" id="PF00149">
    <property type="entry name" value="Metallophos"/>
    <property type="match status" value="1"/>
</dbReference>
<dbReference type="Gene3D" id="3.60.21.10">
    <property type="match status" value="1"/>
</dbReference>
<accession>A0A919JJU4</accession>
<name>A0A919JJU4_9ACTN</name>
<gene>
    <name evidence="2" type="ORF">Ani05nite_40400</name>
</gene>
<sequence length="332" mass="35652">MRPARALGALVPARLRSRRGGRAAAALLAVLALVLGWSLSRCSPVPGTIRVVAVGDMACDPDDPDMTAAGAAPGDHCRHRAVSDLAVALRPAVLLGLGDFQYELPTSEAYRTVYGPSFGRLRERTVPVFGNQEYRVQEASTFTAYFGDRVRDPRGYWSQELGGWHLVVLNSNCGAVAGGCGEGSPQQEWLARDLAAYDGRCVLAAWHHPRWSNGLAGDDPRTGALFRTLYDHGAELVLSGHEADYERFGPLDPDGRPDERGVRQFVVGTGGQAHYRPEATAAAGAGGPAGEFADFDHHGVLELELDPGGWRWRFHALEAGRAVTDEGEGACR</sequence>
<comment type="caution">
    <text evidence="2">The sequence shown here is derived from an EMBL/GenBank/DDBJ whole genome shotgun (WGS) entry which is preliminary data.</text>
</comment>
<evidence type="ECO:0000313" key="2">
    <source>
        <dbReference type="EMBL" id="GIE50506.1"/>
    </source>
</evidence>
<proteinExistence type="predicted"/>
<dbReference type="EMBL" id="BOMQ01000050">
    <property type="protein sequence ID" value="GIE50506.1"/>
    <property type="molecule type" value="Genomic_DNA"/>
</dbReference>